<dbReference type="AlphaFoldDB" id="A0A8B6XAB4"/>
<keyword evidence="1" id="KW-0732">Signal</keyword>
<sequence>MPKPLRRPLLAAVITVLACAVLPAAHADTLWKWSFTGKGVTARGVLTTADAGDAQGFHRITSIEGRRNGEEIAALFPAGSAIPGNEGYPVDNLIRYDEGGMLTILGLGYCLKSGACANVFYDLKRTPAVYQEMSSRAGKMAETEGIFTAAPVVERAGSR</sequence>
<evidence type="ECO:0000313" key="3">
    <source>
        <dbReference type="RefSeq" id="WP_051379119.1"/>
    </source>
</evidence>
<dbReference type="PROSITE" id="PS51257">
    <property type="entry name" value="PROKAR_LIPOPROTEIN"/>
    <property type="match status" value="1"/>
</dbReference>
<evidence type="ECO:0008006" key="4">
    <source>
        <dbReference type="Google" id="ProtNLM"/>
    </source>
</evidence>
<proteinExistence type="predicted"/>
<reference evidence="3" key="1">
    <citation type="submission" date="2025-08" db="UniProtKB">
        <authorList>
            <consortium name="RefSeq"/>
        </authorList>
    </citation>
    <scope>IDENTIFICATION</scope>
</reference>
<accession>A0A8B6XAB4</accession>
<evidence type="ECO:0000256" key="1">
    <source>
        <dbReference type="SAM" id="SignalP"/>
    </source>
</evidence>
<dbReference type="RefSeq" id="WP_051379119.1">
    <property type="nucleotide sequence ID" value="NZ_KI519500.1"/>
</dbReference>
<dbReference type="Proteomes" id="UP000675920">
    <property type="component" value="Unplaced"/>
</dbReference>
<name>A0A8B6XAB4_9BURK</name>
<protein>
    <recommendedName>
        <fullName evidence="4">Lipoprotein</fullName>
    </recommendedName>
</protein>
<organism evidence="2 3">
    <name type="scientific">Derxia gummosa DSM 723</name>
    <dbReference type="NCBI Taxonomy" id="1121388"/>
    <lineage>
        <taxon>Bacteria</taxon>
        <taxon>Pseudomonadati</taxon>
        <taxon>Pseudomonadota</taxon>
        <taxon>Betaproteobacteria</taxon>
        <taxon>Burkholderiales</taxon>
        <taxon>Alcaligenaceae</taxon>
        <taxon>Derxia</taxon>
    </lineage>
</organism>
<dbReference type="OrthoDB" id="8547602at2"/>
<keyword evidence="2" id="KW-1185">Reference proteome</keyword>
<feature type="chain" id="PRO_5033997440" description="Lipoprotein" evidence="1">
    <location>
        <begin position="28"/>
        <end position="159"/>
    </location>
</feature>
<evidence type="ECO:0000313" key="2">
    <source>
        <dbReference type="Proteomes" id="UP000675920"/>
    </source>
</evidence>
<feature type="signal peptide" evidence="1">
    <location>
        <begin position="1"/>
        <end position="27"/>
    </location>
</feature>